<gene>
    <name evidence="1" type="ORF">FKG94_06920</name>
</gene>
<protein>
    <submittedName>
        <fullName evidence="1">Uncharacterized protein</fullName>
    </submittedName>
</protein>
<keyword evidence="2" id="KW-1185">Reference proteome</keyword>
<dbReference type="Proteomes" id="UP000319732">
    <property type="component" value="Unassembled WGS sequence"/>
</dbReference>
<evidence type="ECO:0000313" key="2">
    <source>
        <dbReference type="Proteomes" id="UP000319732"/>
    </source>
</evidence>
<dbReference type="EMBL" id="VHSG01000007">
    <property type="protein sequence ID" value="TQV82468.1"/>
    <property type="molecule type" value="Genomic_DNA"/>
</dbReference>
<name>A0A545TZ26_9GAMM</name>
<proteinExistence type="predicted"/>
<organism evidence="1 2">
    <name type="scientific">Exilibacterium tricleocarpae</name>
    <dbReference type="NCBI Taxonomy" id="2591008"/>
    <lineage>
        <taxon>Bacteria</taxon>
        <taxon>Pseudomonadati</taxon>
        <taxon>Pseudomonadota</taxon>
        <taxon>Gammaproteobacteria</taxon>
        <taxon>Cellvibrionales</taxon>
        <taxon>Cellvibrionaceae</taxon>
        <taxon>Exilibacterium</taxon>
    </lineage>
</organism>
<comment type="caution">
    <text evidence="1">The sequence shown here is derived from an EMBL/GenBank/DDBJ whole genome shotgun (WGS) entry which is preliminary data.</text>
</comment>
<dbReference type="RefSeq" id="WP_142903484.1">
    <property type="nucleotide sequence ID" value="NZ_ML660090.1"/>
</dbReference>
<reference evidence="1 2" key="1">
    <citation type="submission" date="2019-06" db="EMBL/GenBank/DDBJ databases">
        <title>Whole genome sequence for Cellvibrionaceae sp. R142.</title>
        <authorList>
            <person name="Wang G."/>
        </authorList>
    </citation>
    <scope>NUCLEOTIDE SEQUENCE [LARGE SCALE GENOMIC DNA]</scope>
    <source>
        <strain evidence="1 2">R142</strain>
    </source>
</reference>
<accession>A0A545TZ26</accession>
<sequence>MRVISVLDIENGIDPEFLLGDLIIEDKKGKAIILNCTYVDAWLMSFCDYLTSDGKIQTGDIYIAEEPDRFRVQVSEESLSLSYKDIKIVVSLHEFVASLTKELTSLINICCRASGEKGEDVIYRLQRKVSALKSRFKYV</sequence>
<evidence type="ECO:0000313" key="1">
    <source>
        <dbReference type="EMBL" id="TQV82468.1"/>
    </source>
</evidence>
<dbReference type="AlphaFoldDB" id="A0A545TZ26"/>